<comment type="caution">
    <text evidence="1">The sequence shown here is derived from an EMBL/GenBank/DDBJ whole genome shotgun (WGS) entry which is preliminary data.</text>
</comment>
<dbReference type="Gene3D" id="1.10.10.10">
    <property type="entry name" value="Winged helix-like DNA-binding domain superfamily/Winged helix DNA-binding domain"/>
    <property type="match status" value="1"/>
</dbReference>
<keyword evidence="2" id="KW-1185">Reference proteome</keyword>
<dbReference type="InterPro" id="IPR036388">
    <property type="entry name" value="WH-like_DNA-bd_sf"/>
</dbReference>
<proteinExistence type="predicted"/>
<reference evidence="1" key="1">
    <citation type="submission" date="2023-06" db="EMBL/GenBank/DDBJ databases">
        <title>Male Hemibagrus guttatus genome.</title>
        <authorList>
            <person name="Bian C."/>
        </authorList>
    </citation>
    <scope>NUCLEOTIDE SEQUENCE</scope>
    <source>
        <strain evidence="1">Male_cb2023</strain>
        <tissue evidence="1">Muscle</tissue>
    </source>
</reference>
<evidence type="ECO:0000313" key="1">
    <source>
        <dbReference type="EMBL" id="KAK3519935.1"/>
    </source>
</evidence>
<accession>A0AAE0UVW8</accession>
<dbReference type="AlphaFoldDB" id="A0AAE0UVW8"/>
<dbReference type="EMBL" id="JAUCMX010000016">
    <property type="protein sequence ID" value="KAK3519935.1"/>
    <property type="molecule type" value="Genomic_DNA"/>
</dbReference>
<name>A0AAE0UVW8_9TELE</name>
<protein>
    <submittedName>
        <fullName evidence="1">Uncharacterized protein</fullName>
    </submittedName>
</protein>
<sequence>MNMSPLPHFLTEPRPLVHGGDIGGLSRPGKQGRLIAEDALEGCECRGGMGRRGWSPCNWVGHEYLWKNDNIVLASTYVSTADTQAIGVPSARKNTQLLSQTPNSTMAKTKELSKDTRNKIVDLHQAGKTESAIDCQGDVTELPPSKNTSRYSTMWPAPGLGGGSVSVGPVELLSQGGVKDVRGVNPRMFLWAVALPVHQVLDMVPDPLRVQEGMHHVGQSPINVQRGWRLGGGWELYDWGPWEGMRRETWNVGEMRYVEENRRQ</sequence>
<gene>
    <name evidence="1" type="ORF">QTP70_008031</name>
</gene>
<organism evidence="1 2">
    <name type="scientific">Hemibagrus guttatus</name>
    <dbReference type="NCBI Taxonomy" id="175788"/>
    <lineage>
        <taxon>Eukaryota</taxon>
        <taxon>Metazoa</taxon>
        <taxon>Chordata</taxon>
        <taxon>Craniata</taxon>
        <taxon>Vertebrata</taxon>
        <taxon>Euteleostomi</taxon>
        <taxon>Actinopterygii</taxon>
        <taxon>Neopterygii</taxon>
        <taxon>Teleostei</taxon>
        <taxon>Ostariophysi</taxon>
        <taxon>Siluriformes</taxon>
        <taxon>Bagridae</taxon>
        <taxon>Hemibagrus</taxon>
    </lineage>
</organism>
<evidence type="ECO:0000313" key="2">
    <source>
        <dbReference type="Proteomes" id="UP001274896"/>
    </source>
</evidence>
<dbReference type="Proteomes" id="UP001274896">
    <property type="component" value="Unassembled WGS sequence"/>
</dbReference>